<protein>
    <submittedName>
        <fullName evidence="1">Uncharacterized protein</fullName>
    </submittedName>
</protein>
<dbReference type="AlphaFoldDB" id="A0A2T3NHB2"/>
<sequence length="138" mass="15555">MSLCHIMVMADELNQTLDMVGLGPSQKDVFVNIFNYIEDVTGEWFALDTAKAQSLHVAHDPALIDQDDIYAGWFAFWMCVFNNTENGSELETQALGAIRGLFFTAAHNRQVTLPSAIETWWQQTNELHFNNSLNEVSA</sequence>
<comment type="caution">
    <text evidence="1">The sequence shown here is derived from an EMBL/GenBank/DDBJ whole genome shotgun (WGS) entry which is preliminary data.</text>
</comment>
<accession>A0A2T3NHB2</accession>
<dbReference type="Proteomes" id="UP000241346">
    <property type="component" value="Unassembled WGS sequence"/>
</dbReference>
<evidence type="ECO:0000313" key="2">
    <source>
        <dbReference type="Proteomes" id="UP000241346"/>
    </source>
</evidence>
<evidence type="ECO:0000313" key="1">
    <source>
        <dbReference type="EMBL" id="PSW14398.1"/>
    </source>
</evidence>
<organism evidence="1 2">
    <name type="scientific">Photobacterium rosenbergii</name>
    <dbReference type="NCBI Taxonomy" id="294936"/>
    <lineage>
        <taxon>Bacteria</taxon>
        <taxon>Pseudomonadati</taxon>
        <taxon>Pseudomonadota</taxon>
        <taxon>Gammaproteobacteria</taxon>
        <taxon>Vibrionales</taxon>
        <taxon>Vibrionaceae</taxon>
        <taxon>Photobacterium</taxon>
    </lineage>
</organism>
<proteinExistence type="predicted"/>
<dbReference type="RefSeq" id="WP_107297642.1">
    <property type="nucleotide sequence ID" value="NZ_PYMB01000002.1"/>
</dbReference>
<dbReference type="OrthoDB" id="5874739at2"/>
<gene>
    <name evidence="1" type="ORF">C9J01_08140</name>
</gene>
<dbReference type="EMBL" id="PYMB01000002">
    <property type="protein sequence ID" value="PSW14398.1"/>
    <property type="molecule type" value="Genomic_DNA"/>
</dbReference>
<reference evidence="1 2" key="1">
    <citation type="submission" date="2018-03" db="EMBL/GenBank/DDBJ databases">
        <title>Whole genome sequencing of Histamine producing bacteria.</title>
        <authorList>
            <person name="Butler K."/>
        </authorList>
    </citation>
    <scope>NUCLEOTIDE SEQUENCE [LARGE SCALE GENOMIC DNA]</scope>
    <source>
        <strain evidence="1 2">DSM 19138</strain>
    </source>
</reference>
<name>A0A2T3NHB2_9GAMM</name>